<feature type="domain" description="Histidine kinase" evidence="4">
    <location>
        <begin position="314"/>
        <end position="545"/>
    </location>
</feature>
<dbReference type="PROSITE" id="PS50109">
    <property type="entry name" value="HIS_KIN"/>
    <property type="match status" value="1"/>
</dbReference>
<dbReference type="InterPro" id="IPR035965">
    <property type="entry name" value="PAS-like_dom_sf"/>
</dbReference>
<dbReference type="EMBL" id="CP043869">
    <property type="protein sequence ID" value="QEQ96187.1"/>
    <property type="molecule type" value="Genomic_DNA"/>
</dbReference>
<evidence type="ECO:0000256" key="1">
    <source>
        <dbReference type="ARBA" id="ARBA00000085"/>
    </source>
</evidence>
<protein>
    <recommendedName>
        <fullName evidence="2">histidine kinase</fullName>
        <ecNumber evidence="2">2.7.13.3</ecNumber>
    </recommendedName>
</protein>
<dbReference type="InterPro" id="IPR000700">
    <property type="entry name" value="PAS-assoc_C"/>
</dbReference>
<gene>
    <name evidence="7" type="ORF">F0U83_05420</name>
</gene>
<dbReference type="PROSITE" id="PS50112">
    <property type="entry name" value="PAS"/>
    <property type="match status" value="1"/>
</dbReference>
<dbReference type="Pfam" id="PF02518">
    <property type="entry name" value="HATPase_c"/>
    <property type="match status" value="1"/>
</dbReference>
<dbReference type="InterPro" id="IPR008599">
    <property type="entry name" value="Diacid_rec"/>
</dbReference>
<dbReference type="CDD" id="cd00075">
    <property type="entry name" value="HATPase"/>
    <property type="match status" value="1"/>
</dbReference>
<dbReference type="EC" id="2.7.13.3" evidence="2"/>
<name>A0A5P1R9B4_9GAMM</name>
<dbReference type="InterPro" id="IPR003661">
    <property type="entry name" value="HisK_dim/P_dom"/>
</dbReference>
<evidence type="ECO:0000256" key="3">
    <source>
        <dbReference type="ARBA" id="ARBA00022553"/>
    </source>
</evidence>
<dbReference type="Pfam" id="PF05651">
    <property type="entry name" value="Diacid_rec"/>
    <property type="match status" value="1"/>
</dbReference>
<dbReference type="InterPro" id="IPR004358">
    <property type="entry name" value="Sig_transdc_His_kin-like_C"/>
</dbReference>
<dbReference type="InterPro" id="IPR003594">
    <property type="entry name" value="HATPase_dom"/>
</dbReference>
<dbReference type="KEGG" id="ncu:F0U83_05420"/>
<keyword evidence="8" id="KW-1185">Reference proteome</keyword>
<reference evidence="7 8" key="1">
    <citation type="journal article" date="2019" name="Biochem. Eng. J.">
        <title>Metabolic engineering of the marine bacteria Neptunomonas concharum for the production of acetoin and meso-2,3-butanediol from acetate.</title>
        <authorList>
            <person name="Li W."/>
            <person name="Pu N."/>
            <person name="Liu C.-X."/>
            <person name="Yuan Q.-P."/>
            <person name="Li Z.-J."/>
        </authorList>
    </citation>
    <scope>NUCLEOTIDE SEQUENCE [LARGE SCALE GENOMIC DNA]</scope>
    <source>
        <strain evidence="7 8">JCM17730</strain>
    </source>
</reference>
<keyword evidence="3" id="KW-0597">Phosphoprotein</keyword>
<feature type="domain" description="PAC" evidence="6">
    <location>
        <begin position="249"/>
        <end position="301"/>
    </location>
</feature>
<evidence type="ECO:0000259" key="4">
    <source>
        <dbReference type="PROSITE" id="PS50109"/>
    </source>
</evidence>
<comment type="catalytic activity">
    <reaction evidence="1">
        <text>ATP + protein L-histidine = ADP + protein N-phospho-L-histidine.</text>
        <dbReference type="EC" id="2.7.13.3"/>
    </reaction>
</comment>
<dbReference type="SUPFAM" id="SSF55785">
    <property type="entry name" value="PYP-like sensor domain (PAS domain)"/>
    <property type="match status" value="1"/>
</dbReference>
<dbReference type="PANTHER" id="PTHR43065:SF47">
    <property type="match status" value="1"/>
</dbReference>
<dbReference type="InterPro" id="IPR000014">
    <property type="entry name" value="PAS"/>
</dbReference>
<dbReference type="InterPro" id="IPR036097">
    <property type="entry name" value="HisK_dim/P_sf"/>
</dbReference>
<dbReference type="NCBIfam" id="TIGR00229">
    <property type="entry name" value="sensory_box"/>
    <property type="match status" value="1"/>
</dbReference>
<evidence type="ECO:0000259" key="5">
    <source>
        <dbReference type="PROSITE" id="PS50112"/>
    </source>
</evidence>
<sequence>MCSTLNLKTEWSKCMDRLSFLDPKIFQNICEQIAAAIGYNINVMNASGIIIASSNKLRIGEQHYGALKVMRGEVDFFAVDGATAKAHDVYEGYNLPLEYQGDRIANIGVTAPLEEARRYAEVVRICVNAILRDIGREIEHKAVLESEVRKRTAELEKEIQRHKQTEAELILSRERLNDTLMSSSDWLWETDADNRYVYLSEIFYDVVGLTPEEVLGRTRDEVLGKLLLSTNRNQWEEISQLQKERRGFRNLCYEIKTPADETLIIEVSAKPFFDSEGNLRGYRGTGADVTREKIMEEALKQSEKMAGLGEMVAGVAHEVNTPLGVCVTVASHLEEELKSLQERYQSGAMGRTHLENYLQEAFQSYDIIKNNLNRAAGLIRSFKQIAVDQSSEHPRLFDFGLYIGEVLTSLGPKLSRTNFNTVVNCPDNLKIKARPDLFAHIITNFVVNSLTHGFENQSHGAITLCVLPKGTESLVLVYKDNGKGMDAESRKRIYEPFYTTKRGVGSGLGMHIIFNIVTEQLGGTIECSSSLGQGVRFEIEIPQRQGTLEVI</sequence>
<dbReference type="Pfam" id="PF08448">
    <property type="entry name" value="PAS_4"/>
    <property type="match status" value="1"/>
</dbReference>
<dbReference type="InterPro" id="IPR036890">
    <property type="entry name" value="HATPase_C_sf"/>
</dbReference>
<dbReference type="GO" id="GO:0000155">
    <property type="term" value="F:phosphorelay sensor kinase activity"/>
    <property type="evidence" value="ECO:0007669"/>
    <property type="project" value="InterPro"/>
</dbReference>
<evidence type="ECO:0000313" key="8">
    <source>
        <dbReference type="Proteomes" id="UP000324760"/>
    </source>
</evidence>
<dbReference type="PANTHER" id="PTHR43065">
    <property type="entry name" value="SENSOR HISTIDINE KINASE"/>
    <property type="match status" value="1"/>
</dbReference>
<dbReference type="Gene3D" id="3.30.565.10">
    <property type="entry name" value="Histidine kinase-like ATPase, C-terminal domain"/>
    <property type="match status" value="1"/>
</dbReference>
<dbReference type="CDD" id="cd00130">
    <property type="entry name" value="PAS"/>
    <property type="match status" value="1"/>
</dbReference>
<evidence type="ECO:0000256" key="2">
    <source>
        <dbReference type="ARBA" id="ARBA00012438"/>
    </source>
</evidence>
<dbReference type="CDD" id="cd00082">
    <property type="entry name" value="HisKA"/>
    <property type="match status" value="1"/>
</dbReference>
<dbReference type="SUPFAM" id="SSF47384">
    <property type="entry name" value="Homodimeric domain of signal transducing histidine kinase"/>
    <property type="match status" value="1"/>
</dbReference>
<dbReference type="PRINTS" id="PR00344">
    <property type="entry name" value="BCTRLSENSOR"/>
</dbReference>
<feature type="domain" description="PAS" evidence="5">
    <location>
        <begin position="172"/>
        <end position="218"/>
    </location>
</feature>
<dbReference type="Gene3D" id="3.30.450.20">
    <property type="entry name" value="PAS domain"/>
    <property type="match status" value="1"/>
</dbReference>
<dbReference type="AlphaFoldDB" id="A0A5P1R9B4"/>
<dbReference type="Gene3D" id="1.10.287.130">
    <property type="match status" value="1"/>
</dbReference>
<proteinExistence type="predicted"/>
<dbReference type="InterPro" id="IPR013656">
    <property type="entry name" value="PAS_4"/>
</dbReference>
<dbReference type="PROSITE" id="PS50113">
    <property type="entry name" value="PAC"/>
    <property type="match status" value="1"/>
</dbReference>
<accession>A0A5P1R9B4</accession>
<dbReference type="OrthoDB" id="1931120at2"/>
<evidence type="ECO:0000313" key="7">
    <source>
        <dbReference type="EMBL" id="QEQ96187.1"/>
    </source>
</evidence>
<dbReference type="SMART" id="SM00387">
    <property type="entry name" value="HATPase_c"/>
    <property type="match status" value="1"/>
</dbReference>
<dbReference type="InterPro" id="IPR005467">
    <property type="entry name" value="His_kinase_dom"/>
</dbReference>
<dbReference type="Proteomes" id="UP000324760">
    <property type="component" value="Chromosome"/>
</dbReference>
<dbReference type="SUPFAM" id="SSF55874">
    <property type="entry name" value="ATPase domain of HSP90 chaperone/DNA topoisomerase II/histidine kinase"/>
    <property type="match status" value="1"/>
</dbReference>
<evidence type="ECO:0000259" key="6">
    <source>
        <dbReference type="PROSITE" id="PS50113"/>
    </source>
</evidence>
<organism evidence="7 8">
    <name type="scientific">Neptunomonas concharum</name>
    <dbReference type="NCBI Taxonomy" id="1031538"/>
    <lineage>
        <taxon>Bacteria</taxon>
        <taxon>Pseudomonadati</taxon>
        <taxon>Pseudomonadota</taxon>
        <taxon>Gammaproteobacteria</taxon>
        <taxon>Oceanospirillales</taxon>
        <taxon>Oceanospirillaceae</taxon>
        <taxon>Neptunomonas</taxon>
    </lineage>
</organism>